<dbReference type="Proteomes" id="UP000609323">
    <property type="component" value="Unassembled WGS sequence"/>
</dbReference>
<reference evidence="2" key="1">
    <citation type="journal article" date="2019" name="Int. J. Syst. Evol. Microbiol.">
        <title>The Global Catalogue of Microorganisms (GCM) 10K type strain sequencing project: providing services to taxonomists for standard genome sequencing and annotation.</title>
        <authorList>
            <consortium name="The Broad Institute Genomics Platform"/>
            <consortium name="The Broad Institute Genome Sequencing Center for Infectious Disease"/>
            <person name="Wu L."/>
            <person name="Ma J."/>
        </authorList>
    </citation>
    <scope>NUCLEOTIDE SEQUENCE [LARGE SCALE GENOMIC DNA]</scope>
    <source>
        <strain evidence="2">CGMCC 1.15044</strain>
    </source>
</reference>
<name>A0ABQ1FYV8_9BACL</name>
<organism evidence="1 2">
    <name type="scientific">Paenibacillus physcomitrellae</name>
    <dbReference type="NCBI Taxonomy" id="1619311"/>
    <lineage>
        <taxon>Bacteria</taxon>
        <taxon>Bacillati</taxon>
        <taxon>Bacillota</taxon>
        <taxon>Bacilli</taxon>
        <taxon>Bacillales</taxon>
        <taxon>Paenibacillaceae</taxon>
        <taxon>Paenibacillus</taxon>
    </lineage>
</organism>
<dbReference type="EMBL" id="BMHF01000004">
    <property type="protein sequence ID" value="GGA32598.1"/>
    <property type="molecule type" value="Genomic_DNA"/>
</dbReference>
<sequence length="60" mass="6827">MKSTIKCVSPLKDDQKRRKVVEDVDNSRKIEGLAAIKAKMENIWNFQINLIAPIDSISLN</sequence>
<dbReference type="RefSeq" id="WP_174704760.1">
    <property type="nucleotide sequence ID" value="NZ_CP022584.1"/>
</dbReference>
<keyword evidence="2" id="KW-1185">Reference proteome</keyword>
<comment type="caution">
    <text evidence="1">The sequence shown here is derived from an EMBL/GenBank/DDBJ whole genome shotgun (WGS) entry which is preliminary data.</text>
</comment>
<proteinExistence type="predicted"/>
<accession>A0ABQ1FYV8</accession>
<protein>
    <submittedName>
        <fullName evidence="1">Uncharacterized protein</fullName>
    </submittedName>
</protein>
<evidence type="ECO:0000313" key="1">
    <source>
        <dbReference type="EMBL" id="GGA32598.1"/>
    </source>
</evidence>
<gene>
    <name evidence="1" type="ORF">GCM10010917_17130</name>
</gene>
<evidence type="ECO:0000313" key="2">
    <source>
        <dbReference type="Proteomes" id="UP000609323"/>
    </source>
</evidence>